<feature type="domain" description="Phage capsid-like C-terminal" evidence="4">
    <location>
        <begin position="189"/>
        <end position="475"/>
    </location>
</feature>
<dbReference type="InterPro" id="IPR024455">
    <property type="entry name" value="Phage_capsid"/>
</dbReference>
<dbReference type="NCBIfam" id="TIGR01554">
    <property type="entry name" value="major_cap_HK97"/>
    <property type="match status" value="1"/>
</dbReference>
<dbReference type="Pfam" id="PF05065">
    <property type="entry name" value="Phage_capsid"/>
    <property type="match status" value="1"/>
</dbReference>
<evidence type="ECO:0000313" key="5">
    <source>
        <dbReference type="EMBL" id="QEG40433.1"/>
    </source>
</evidence>
<keyword evidence="6" id="KW-1185">Reference proteome</keyword>
<reference evidence="5 6" key="1">
    <citation type="submission" date="2019-08" db="EMBL/GenBank/DDBJ databases">
        <title>Deep-cultivation of Planctomycetes and their phenomic and genomic characterization uncovers novel biology.</title>
        <authorList>
            <person name="Wiegand S."/>
            <person name="Jogler M."/>
            <person name="Boedeker C."/>
            <person name="Pinto D."/>
            <person name="Vollmers J."/>
            <person name="Rivas-Marin E."/>
            <person name="Kohn T."/>
            <person name="Peeters S.H."/>
            <person name="Heuer A."/>
            <person name="Rast P."/>
            <person name="Oberbeckmann S."/>
            <person name="Bunk B."/>
            <person name="Jeske O."/>
            <person name="Meyerdierks A."/>
            <person name="Storesund J.E."/>
            <person name="Kallscheuer N."/>
            <person name="Luecker S."/>
            <person name="Lage O.M."/>
            <person name="Pohl T."/>
            <person name="Merkel B.J."/>
            <person name="Hornburger P."/>
            <person name="Mueller R.-W."/>
            <person name="Bruemmer F."/>
            <person name="Labrenz M."/>
            <person name="Spormann A.M."/>
            <person name="Op den Camp H."/>
            <person name="Overmann J."/>
            <person name="Amann R."/>
            <person name="Jetten M.S.M."/>
            <person name="Mascher T."/>
            <person name="Medema M.H."/>
            <person name="Devos D.P."/>
            <person name="Kaster A.-K."/>
            <person name="Ovreas L."/>
            <person name="Rohde M."/>
            <person name="Galperin M.Y."/>
            <person name="Jogler C."/>
        </authorList>
    </citation>
    <scope>NUCLEOTIDE SEQUENCE [LARGE SCALE GENOMIC DNA]</scope>
    <source>
        <strain evidence="5 6">UC8</strain>
    </source>
</reference>
<feature type="compositionally biased region" description="Basic and acidic residues" evidence="3">
    <location>
        <begin position="95"/>
        <end position="105"/>
    </location>
</feature>
<feature type="coiled-coil region" evidence="2">
    <location>
        <begin position="7"/>
        <end position="48"/>
    </location>
</feature>
<proteinExistence type="predicted"/>
<protein>
    <submittedName>
        <fullName evidence="5">Phage capsid family protein</fullName>
    </submittedName>
</protein>
<dbReference type="AlphaFoldDB" id="A0A5B9R260"/>
<organism evidence="5 6">
    <name type="scientific">Roseimaritima ulvae</name>
    <dbReference type="NCBI Taxonomy" id="980254"/>
    <lineage>
        <taxon>Bacteria</taxon>
        <taxon>Pseudomonadati</taxon>
        <taxon>Planctomycetota</taxon>
        <taxon>Planctomycetia</taxon>
        <taxon>Pirellulales</taxon>
        <taxon>Pirellulaceae</taxon>
        <taxon>Roseimaritima</taxon>
    </lineage>
</organism>
<dbReference type="RefSeq" id="WP_084426049.1">
    <property type="nucleotide sequence ID" value="NZ_CP042914.1"/>
</dbReference>
<sequence>MPATIAVAGLAEKIGDLRRHIAKLSDEREAAFTESDKLTERLDELSKLEPKKLSAEQRAEIDDLPGQIADQEKLARIRSDEIRKENDKLAELLQRFDSRTEHNTQTERLQQSTGRHVPHGAQPQPGTTEPESRIVIAEPNQAQLSHGLANFIRIIANSNGTRSHMIELANDHGDELNARLMEAGDVAKGGALLPDPYVPLVIENLRPRTPIRQMGVTTGPLISGKLKLPKINSGTTATYTGERGPIGVTGMTTGSVSWSAKKLSAIVPVTNDLLAWSMPAADGLIRNDLFRAIAQAENGAFIRSDGSSDTPMGLRYLVAPANVIAAPGGVTLQDIETALTSLVLALEMANVDITSPGWLMNPRTWAFLASLRDGNGNFVYPELSQNRLKGFPAFKTTMVPANLGVGTDESEIYFLNAEDQVIAEDPRFRMEASSEAAYWDGVDMQSAFSNDETVIRVIAEHDFNTRYPESIAVMTGVTWGS</sequence>
<gene>
    <name evidence="5" type="ORF">UC8_24450</name>
</gene>
<dbReference type="SUPFAM" id="SSF56563">
    <property type="entry name" value="Major capsid protein gp5"/>
    <property type="match status" value="1"/>
</dbReference>
<dbReference type="KEGG" id="rul:UC8_24450"/>
<evidence type="ECO:0000256" key="1">
    <source>
        <dbReference type="ARBA" id="ARBA00004328"/>
    </source>
</evidence>
<evidence type="ECO:0000256" key="3">
    <source>
        <dbReference type="SAM" id="MobiDB-lite"/>
    </source>
</evidence>
<feature type="region of interest" description="Disordered" evidence="3">
    <location>
        <begin position="95"/>
        <end position="129"/>
    </location>
</feature>
<dbReference type="OrthoDB" id="6982310at2"/>
<dbReference type="Gene3D" id="3.30.2400.10">
    <property type="entry name" value="Major capsid protein gp5"/>
    <property type="match status" value="1"/>
</dbReference>
<evidence type="ECO:0000313" key="6">
    <source>
        <dbReference type="Proteomes" id="UP000325286"/>
    </source>
</evidence>
<dbReference type="InterPro" id="IPR054612">
    <property type="entry name" value="Phage_capsid-like_C"/>
</dbReference>
<keyword evidence="2" id="KW-0175">Coiled coil</keyword>
<dbReference type="EMBL" id="CP042914">
    <property type="protein sequence ID" value="QEG40433.1"/>
    <property type="molecule type" value="Genomic_DNA"/>
</dbReference>
<accession>A0A5B9R260</accession>
<evidence type="ECO:0000256" key="2">
    <source>
        <dbReference type="SAM" id="Coils"/>
    </source>
</evidence>
<dbReference type="Proteomes" id="UP000325286">
    <property type="component" value="Chromosome"/>
</dbReference>
<evidence type="ECO:0000259" key="4">
    <source>
        <dbReference type="Pfam" id="PF05065"/>
    </source>
</evidence>
<dbReference type="Gene3D" id="3.30.2320.10">
    <property type="entry name" value="hypothetical protein PF0899 domain"/>
    <property type="match status" value="1"/>
</dbReference>
<name>A0A5B9R260_9BACT</name>
<comment type="subcellular location">
    <subcellularLocation>
        <location evidence="1">Virion</location>
    </subcellularLocation>
</comment>